<dbReference type="GO" id="GO:0045053">
    <property type="term" value="P:protein retention in Golgi apparatus"/>
    <property type="evidence" value="ECO:0007669"/>
    <property type="project" value="TreeGrafter"/>
</dbReference>
<dbReference type="Proteomes" id="UP000709295">
    <property type="component" value="Unassembled WGS sequence"/>
</dbReference>
<keyword evidence="3" id="KW-0479">Metal-binding</keyword>
<dbReference type="Pfam" id="PF25036">
    <property type="entry name" value="VPS13_VAB"/>
    <property type="match status" value="1"/>
</dbReference>
<reference evidence="10" key="1">
    <citation type="submission" date="2021-01" db="EMBL/GenBank/DDBJ databases">
        <title>Phytophthora aleatoria, a newly-described species from Pinus radiata is distinct from Phytophthora cactorum isolates based on comparative genomics.</title>
        <authorList>
            <person name="Mcdougal R."/>
            <person name="Panda P."/>
            <person name="Williams N."/>
            <person name="Studholme D.J."/>
        </authorList>
    </citation>
    <scope>NUCLEOTIDE SEQUENCE</scope>
    <source>
        <strain evidence="10">NZFS 4037</strain>
    </source>
</reference>
<evidence type="ECO:0000256" key="4">
    <source>
        <dbReference type="ARBA" id="ARBA00022771"/>
    </source>
</evidence>
<proteinExistence type="inferred from homology"/>
<evidence type="ECO:0000256" key="3">
    <source>
        <dbReference type="ARBA" id="ARBA00022723"/>
    </source>
</evidence>
<feature type="compositionally biased region" description="Low complexity" evidence="6">
    <location>
        <begin position="3456"/>
        <end position="3470"/>
    </location>
</feature>
<dbReference type="SMART" id="SM00054">
    <property type="entry name" value="EFh"/>
    <property type="match status" value="2"/>
</dbReference>
<dbReference type="GO" id="GO:0004767">
    <property type="term" value="F:sphingomyelin phosphodiesterase activity"/>
    <property type="evidence" value="ECO:0007669"/>
    <property type="project" value="UniProtKB-EC"/>
</dbReference>
<feature type="domain" description="C2" evidence="8">
    <location>
        <begin position="2517"/>
        <end position="2632"/>
    </location>
</feature>
<dbReference type="InterPro" id="IPR000008">
    <property type="entry name" value="C2_dom"/>
</dbReference>
<comment type="similarity">
    <text evidence="1">Belongs to the VPS13 family.</text>
</comment>
<feature type="domain" description="C2" evidence="8">
    <location>
        <begin position="2667"/>
        <end position="2813"/>
    </location>
</feature>
<evidence type="ECO:0000259" key="8">
    <source>
        <dbReference type="PROSITE" id="PS50004"/>
    </source>
</evidence>
<evidence type="ECO:0000313" key="10">
    <source>
        <dbReference type="EMBL" id="KAG6960313.1"/>
    </source>
</evidence>
<comment type="caution">
    <text evidence="10">The sequence shown here is derived from an EMBL/GenBank/DDBJ whole genome shotgun (WGS) entry which is preliminary data.</text>
</comment>
<dbReference type="InterPro" id="IPR017766">
    <property type="entry name" value="Sphingomyelinase/PLipase_C"/>
</dbReference>
<dbReference type="Pfam" id="PF13499">
    <property type="entry name" value="EF-hand_7"/>
    <property type="match status" value="1"/>
</dbReference>
<dbReference type="PROSITE" id="PS50004">
    <property type="entry name" value="C2"/>
    <property type="match status" value="2"/>
</dbReference>
<evidence type="ECO:0000313" key="11">
    <source>
        <dbReference type="Proteomes" id="UP000709295"/>
    </source>
</evidence>
<dbReference type="InterPro" id="IPR026847">
    <property type="entry name" value="VPS13"/>
</dbReference>
<dbReference type="PROSITE" id="PS50222">
    <property type="entry name" value="EF_HAND_2"/>
    <property type="match status" value="2"/>
</dbReference>
<sequence length="3805" mass="419893">MLGMLAVAMLSVCVSLSLCIVPVLARYTVFPLLSGLIHKFAAAYLTDSIQVEYTFGSFAVRARRGVGAASEQLRGITISLFFVKLQSAFLKTLAFTKQGLAPVELKSVSIKKITIHLATTWKVVVKVEGVAVDGHMVDPNVEGVFELQDAVAMKLTEAANWMNLLVTERTTSELRQKQAEELANTPSKSFSFKDRVLQQIAAQVDVHVSDVRVAITGLTPGAAAIDGHDDEAEEKDDEDAEVATTSSIPVVLKPTRVSFSLKSFDLLTDVLHENSDEALQLVLTSEEILVEYAMIIKGISICAATVDEGEDDNSAVERKQDPLKDNGGVGPGETPLLSFPGLDLKLKVPPMPRLLGIVENIAPIPVKNRLAQVELASSSINNISVTRELLVGVLRDLFVPYTDHQVLVQSVRTLEHDETVRKPISQEDEAFYVANYDQVDSNKSLLTQEKKDRNEKLQKLEASMTLNKILKLRSRTTGLAKYYRRNQEELSLADYAAIVQENAAKPSNIMFRAMEIALRWENMSIWFVERGRQVAEMVVIGFGVNVRMFTITEGDEKQKLDVDLVLGQTTFVVNVGTSVLNPVSPTAKLLFADFSKVAAESDVITPPQMLTAHVSQFESGKQDVRTAVNNVKLVLSAYALEHFLLYVDRLSTKTTQVLSTSRPPTTPIVHSESSPAPVQVAKSEVDTVTKEVSMSPFSLLGGMLLNLDVNMNDCHILLLPTQSFSKSLFTDINVETWQSEYVVNCRVDMPATLSIHLESSKVKEMMEFNVQSFSIGAQYVEGAKEMESILAPTTLVFQFTLAQDAKDPLICHQSVMMHMPDVLVAGSDLSLSLLASCSEALGNVQTTTPDQARLRLESRMKQDEIRRQAEVDAVLDRLHRLFNEIDENGNGRIELAELLLLLRRVKVGDTLLESELEHFVRELFKEIDQDGNGFLEFQELRAFLRDDLLSDEAAETADSKSANGSNALSGFLNLRGNEYHSFEVVNKLCDTKITSTEQLAEWIRRPAFEGRFWELFESEARVTNRSMGDQNPLDVQKKLVRLLKNYDAANLIWDALVLPAMKDSSTDLVMCEWLLQPFTRCGGISEYQSAAKVIAKKKRDGIFSAALEEAEHLVSKLAQEANPVKKALQFTTDVKMGNLRFVLTDTGLPARFCRGDFVIKNVKMSMELTGKEIDEVGPVDWLGLATSGNSDWTILFGFKMSSSCYSDIANDMENIIEPWDLVAGISSGAGENGFSVLMEAARRFQINVTPSVLKTYRALMDALDGEAQQNALQKHQDSFQSTAAAKKHKETDCLVQNFTGCKVTLKLNGSDEEVVVDAHNRAHIENGALKDGVATLDSLEIDQWGASTTAVKLPSFGNVSVGVSTAEASPSTVFVTVFSRLENPQRQLIVLRSNTYFCNHSSECYEVKYLSLASEGRKAVESPVIKLRPNERISLPLSLLMGITEFYARPENYEHWIVKTSLNNDVLTSTEAIKELEVHEAEREVKKKQRRGGTIVYGETEETCTKVVKSLTPNMIVRRWHLRSHFEWELALLPPFVVRNSLPYEMEYRFIEYKTSSSRDMKTEYAKVEALLRRESALEPVDGVLTGVVESGHDTEVSGVSGGYPGYLSVRLVAKKQHTGKHIASPWSKPLLMMIHKGVEQFTTSRENVEADTGLKFNIDRITLPGYPRLVHFSSPYWIVDNTSLAFDFASTEQGAKRSSFKALDVCAPFSHPIMTSLRHDRLSLKPRANLNRRPEAWGELGNMPQTAYKASAVSEHAIKNAQWSEPINTTAINTMGEIVCGPSVFSVQMEGLYGLFEPGVSLTLSPRYFVQNRLNQKLYIQSFASHDNDPQKVDDMFHKRSVEDVKLLHLALEDGQTTPLYHFGSLKKGESVEQSQRYVSFSFSEDWGTDADKKNWSFAIPINTAGDLYLQVYSSVRQRYLICQASVQVVDMYVYVVLTDVSCAPPYRIENYTPFTVDCAQLGESSIFNSGQKEMAATIKSGAWHAFAWFNPLSKERHVELRLSHLDAPKAQTKKYDIDYVGYLDPVTMWVSRDGEKQHPVELTVQVVVEESTRVLKIAEKELELSLLESQDSEGEGDVQHRRMLYASSFDIAFDGFGFSLLDGFPQEVFFSSVDVIKVQKAPASLEWTFSVLHCQVDNMLATAKFPVIMNPVNAGYSDKSVGKEPEPFLKLVLDADLEARMGTYKLLEFSLSDLAVKVDIDYLVNLVKLLEPYLVSDATMAHRSRLTLESTLHRRAPPMPVMLVTEDGGIQTDLVYFDILRISSLSVDLEYSITRKDIVSSTGGGHSVIFGFLSQIIGLIGSNLSGSPTFSFSEIVIVRCFSTKQRLQSQLVANYVQQGVMQAYRLVGSADIIGNPIGLVEDLGSGVVEFLKITKGELTGDAQTRGEGVKVLGKTIVKSGASSVAKITGSLDKFVGEFSDDKPDPSGDDSSTDNVGIKFAKDLGRGFTGIFTKPVEGAMKGGVTGLVQGTVQGIAGPGVVLLKGLTSTSHNLALGVQSTVVDRSPFGGRRRKPKLVENGKLIAEFDEEHYKPTLLELEVLGANGLDSDKSCDPLCVVRIDGVDVMKTAVIYNTVNPVWQEKTQVALTGEESEVQFVVKDSYGGTVAKTVGKCIMSMAKLQEDFKPPEYSSDLAQWVHTQVKPGNTKKNVSHVITEKEYPLVMLKKNSSKKANHAASFGDEKHQVLVTVVSLRDMVVTSSTGGGVLGLGNLGSSTPNISPYISVHVGKNANRTNIAKMSFTKSKKEQFGNATWGESFTFPLTAKELHRSGADSRLVVYLKDKSMLVDTRLGSATLEIDATRINVPASTEEMVLKDQSDKPIGYLTVKVEVTGSATSSRSLSIQSLVSAGDDMANLPPDAVKAGTIRVSCGFDGGLRRLDVHGKNIAANVWEYDVSILHNAAPTAVDSMSFEVLQYNLFGRPYEVSKDGQSERLQRVPESLHRISETIDVVTFAEADIQTQRDEMLDQFRNFGFNYSTTILHDPDPFTSLLNGGVMVVSKWPIIREAQHVYRNACHYSDCLASKGVKYARLLKNVDGICKIFNVFATHMQAWSTPAGRSDRIQQAKQMRQFIDAIGIPHHEPLILAGDFNVDNHTFGDEVAHLVELLEAHEPRQIGEQAFTSDPHTNVLVGRDGAAISNKCSAQYVTNWGPPKDGVFYPSLLTRTTCGMHSEINESKWLVFVEPDAMCYCPCCPLEWLDYVLYGKAPYQQPSSVPTLEAHVNQVKHFTVDWTAPQSNMKMALVDLSDHYPVHGKFEFAVTRGKGKDDDPLTYHLDGCSTDDDCHFRNFRCYCNGPNCFYKGSHTNGWDLDSEHPYLNMSWQSQWGTVKATNARAAALYFEVSNVGKTIESSKKRVVWRLKVEEGREFEISLTHSLASGKKVLRIDGIVKYTSQSLSFGDWDYVFNLAGGHCVHIIIKPSVDLNDMYDLIVDGMSFRRLPNRLDPSKLPKQQDNGVTSATRTTGSSGSRNSSFTYNYSSGGYTNGSNSRGGSRNASRENSFSPWECTQCTLVNDKPHAPICEACGHPKPDYISPESRHRAKTVAASPNPPPSPPRQAAKSAAEAPVVFDMWQSSPTSNTAAFPAFTDSDGFPMSSTPANMSTMPAAMPSMAARQPFQQDITSMLSGLDFTPPPVEETSPPVETTLEPTLTEEENTTAGDLWSSDMVNLNLKPEEKNPVQRSAKSYQTMEQARQRAPKEKVQVLPTPPPMALPTYNAVQAPGGFNGGFNGGMAPAQPMMYNTVASPGAFAMVPAPMGFGAAQTNAMPAYGGFAGQQASPFMTAAPMNAPPRQSSMQNFSNDPFATLS</sequence>
<feature type="domain" description="EF-hand" evidence="9">
    <location>
        <begin position="873"/>
        <end position="908"/>
    </location>
</feature>
<organism evidence="10 11">
    <name type="scientific">Phytophthora aleatoria</name>
    <dbReference type="NCBI Taxonomy" id="2496075"/>
    <lineage>
        <taxon>Eukaryota</taxon>
        <taxon>Sar</taxon>
        <taxon>Stramenopiles</taxon>
        <taxon>Oomycota</taxon>
        <taxon>Peronosporomycetes</taxon>
        <taxon>Peronosporales</taxon>
        <taxon>Peronosporaceae</taxon>
        <taxon>Phytophthora</taxon>
    </lineage>
</organism>
<evidence type="ECO:0000259" key="9">
    <source>
        <dbReference type="PROSITE" id="PS50222"/>
    </source>
</evidence>
<gene>
    <name evidence="10" type="ORF">JG688_00009664</name>
</gene>
<feature type="region of interest" description="Disordered" evidence="6">
    <location>
        <begin position="3440"/>
        <end position="3470"/>
    </location>
</feature>
<accession>A0A8J5IR68</accession>
<dbReference type="CDD" id="cd09078">
    <property type="entry name" value="nSMase"/>
    <property type="match status" value="1"/>
</dbReference>
<feature type="region of interest" description="Disordered" evidence="6">
    <location>
        <begin position="3780"/>
        <end position="3805"/>
    </location>
</feature>
<feature type="chain" id="PRO_5035187370" description="sphingomyelin phosphodiesterase" evidence="7">
    <location>
        <begin position="20"/>
        <end position="3805"/>
    </location>
</feature>
<dbReference type="InterPro" id="IPR002048">
    <property type="entry name" value="EF_hand_dom"/>
</dbReference>
<feature type="domain" description="EF-hand" evidence="9">
    <location>
        <begin position="915"/>
        <end position="950"/>
    </location>
</feature>
<dbReference type="InterPro" id="IPR001876">
    <property type="entry name" value="Znf_RanBP2"/>
</dbReference>
<evidence type="ECO:0000256" key="7">
    <source>
        <dbReference type="SAM" id="SignalP"/>
    </source>
</evidence>
<feature type="signal peptide" evidence="7">
    <location>
        <begin position="1"/>
        <end position="19"/>
    </location>
</feature>
<feature type="compositionally biased region" description="Basic and acidic residues" evidence="6">
    <location>
        <begin position="315"/>
        <end position="324"/>
    </location>
</feature>
<feature type="region of interest" description="Disordered" evidence="6">
    <location>
        <begin position="223"/>
        <end position="242"/>
    </location>
</feature>
<dbReference type="GO" id="GO:0008270">
    <property type="term" value="F:zinc ion binding"/>
    <property type="evidence" value="ECO:0007669"/>
    <property type="project" value="UniProtKB-KW"/>
</dbReference>
<dbReference type="PANTHER" id="PTHR16166">
    <property type="entry name" value="VACUOLAR PROTEIN SORTING-ASSOCIATED PROTEIN VPS13"/>
    <property type="match status" value="1"/>
</dbReference>
<dbReference type="InterPro" id="IPR005135">
    <property type="entry name" value="Endo/exonuclease/phosphatase"/>
</dbReference>
<feature type="compositionally biased region" description="Acidic residues" evidence="6">
    <location>
        <begin position="228"/>
        <end position="241"/>
    </location>
</feature>
<dbReference type="EC" id="3.1.4.12" evidence="2"/>
<feature type="region of interest" description="Disordered" evidence="6">
    <location>
        <begin position="3629"/>
        <end position="3653"/>
    </location>
</feature>
<feature type="compositionally biased region" description="Low complexity" evidence="6">
    <location>
        <begin position="3634"/>
        <end position="3647"/>
    </location>
</feature>
<dbReference type="EMBL" id="JAENGY010000565">
    <property type="protein sequence ID" value="KAG6960313.1"/>
    <property type="molecule type" value="Genomic_DNA"/>
</dbReference>
<name>A0A8J5IR68_9STRA</name>
<feature type="region of interest" description="Disordered" evidence="6">
    <location>
        <begin position="3479"/>
        <end position="3498"/>
    </location>
</feature>
<dbReference type="GO" id="GO:0005509">
    <property type="term" value="F:calcium ion binding"/>
    <property type="evidence" value="ECO:0007669"/>
    <property type="project" value="InterPro"/>
</dbReference>
<evidence type="ECO:0000256" key="1">
    <source>
        <dbReference type="ARBA" id="ARBA00006545"/>
    </source>
</evidence>
<dbReference type="InterPro" id="IPR018247">
    <property type="entry name" value="EF_Hand_1_Ca_BS"/>
</dbReference>
<dbReference type="PROSITE" id="PS00018">
    <property type="entry name" value="EF_HAND_1"/>
    <property type="match status" value="2"/>
</dbReference>
<dbReference type="CDD" id="cd00051">
    <property type="entry name" value="EFh"/>
    <property type="match status" value="1"/>
</dbReference>
<feature type="region of interest" description="Disordered" evidence="6">
    <location>
        <begin position="312"/>
        <end position="332"/>
    </location>
</feature>
<keyword evidence="11" id="KW-1185">Reference proteome</keyword>
<evidence type="ECO:0000256" key="5">
    <source>
        <dbReference type="ARBA" id="ARBA00022833"/>
    </source>
</evidence>
<dbReference type="Pfam" id="PF00168">
    <property type="entry name" value="C2"/>
    <property type="match status" value="2"/>
</dbReference>
<dbReference type="Pfam" id="PF03372">
    <property type="entry name" value="Exo_endo_phos"/>
    <property type="match status" value="1"/>
</dbReference>
<evidence type="ECO:0000256" key="2">
    <source>
        <dbReference type="ARBA" id="ARBA00012369"/>
    </source>
</evidence>
<dbReference type="SMART" id="SM00547">
    <property type="entry name" value="ZnF_RBZ"/>
    <property type="match status" value="1"/>
</dbReference>
<dbReference type="GO" id="GO:0006623">
    <property type="term" value="P:protein targeting to vacuole"/>
    <property type="evidence" value="ECO:0007669"/>
    <property type="project" value="TreeGrafter"/>
</dbReference>
<keyword evidence="4" id="KW-0863">Zinc-finger</keyword>
<dbReference type="InterPro" id="IPR009543">
    <property type="entry name" value="VPS13_VAB"/>
</dbReference>
<feature type="compositionally biased region" description="Polar residues" evidence="6">
    <location>
        <begin position="3788"/>
        <end position="3805"/>
    </location>
</feature>
<dbReference type="PANTHER" id="PTHR16166:SF93">
    <property type="entry name" value="INTERMEMBRANE LIPID TRANSFER PROTEIN VPS13"/>
    <property type="match status" value="1"/>
</dbReference>
<keyword evidence="5" id="KW-0862">Zinc</keyword>
<feature type="region of interest" description="Disordered" evidence="6">
    <location>
        <begin position="3531"/>
        <end position="3559"/>
    </location>
</feature>
<dbReference type="GO" id="GO:0005576">
    <property type="term" value="C:extracellular region"/>
    <property type="evidence" value="ECO:0007669"/>
    <property type="project" value="InterPro"/>
</dbReference>
<keyword evidence="7" id="KW-0732">Signal</keyword>
<dbReference type="CDD" id="cd00030">
    <property type="entry name" value="C2"/>
    <property type="match status" value="1"/>
</dbReference>
<evidence type="ECO:0000256" key="6">
    <source>
        <dbReference type="SAM" id="MobiDB-lite"/>
    </source>
</evidence>
<protein>
    <recommendedName>
        <fullName evidence="2">sphingomyelin phosphodiesterase</fullName>
        <ecNumber evidence="2">3.1.4.12</ecNumber>
    </recommendedName>
</protein>
<dbReference type="SMART" id="SM00239">
    <property type="entry name" value="C2"/>
    <property type="match status" value="2"/>
</dbReference>